<dbReference type="Proteomes" id="UP000294847">
    <property type="component" value="Chromosome 3"/>
</dbReference>
<evidence type="ECO:0000313" key="1">
    <source>
        <dbReference type="EMBL" id="QBZ58638.1"/>
    </source>
</evidence>
<accession>A0A4P7N7L4</accession>
<dbReference type="Gene3D" id="3.40.50.720">
    <property type="entry name" value="NAD(P)-binding Rossmann-like Domain"/>
    <property type="match status" value="1"/>
</dbReference>
<evidence type="ECO:0000313" key="2">
    <source>
        <dbReference type="Proteomes" id="UP000294847"/>
    </source>
</evidence>
<organism evidence="1 2">
    <name type="scientific">Pyricularia oryzae</name>
    <name type="common">Rice blast fungus</name>
    <name type="synonym">Magnaporthe oryzae</name>
    <dbReference type="NCBI Taxonomy" id="318829"/>
    <lineage>
        <taxon>Eukaryota</taxon>
        <taxon>Fungi</taxon>
        <taxon>Dikarya</taxon>
        <taxon>Ascomycota</taxon>
        <taxon>Pezizomycotina</taxon>
        <taxon>Sordariomycetes</taxon>
        <taxon>Sordariomycetidae</taxon>
        <taxon>Magnaporthales</taxon>
        <taxon>Pyriculariaceae</taxon>
        <taxon>Pyricularia</taxon>
    </lineage>
</organism>
<gene>
    <name evidence="1" type="ORF">PoMZ_03595</name>
</gene>
<dbReference type="EMBL" id="CP034206">
    <property type="protein sequence ID" value="QBZ58638.1"/>
    <property type="molecule type" value="Genomic_DNA"/>
</dbReference>
<name>A0A4P7N7L4_PYROR</name>
<proteinExistence type="predicted"/>
<protein>
    <submittedName>
        <fullName evidence="1">Uncharacterized protein</fullName>
    </submittedName>
</protein>
<dbReference type="AlphaFoldDB" id="A0A4P7N7L4"/>
<sequence>MVPSHPVLLATTAAESAPGSVRVVWVASSVAELAAPPGGVLLDKLDDLASNDAISPHIKYSISKPCNYLQGTEYARRFGNKGIRQPRTQPGQPELGPGEAPILYGTGHPTVNGAYTQLFAGLSPEVGLEKNGAWTTKPESEGGSGIAQEFWAWNEKQVQQYS</sequence>
<reference evidence="1 2" key="1">
    <citation type="journal article" date="2019" name="Mol. Biol. Evol.">
        <title>Blast fungal genomes show frequent chromosomal changes, gene gains and losses, and effector gene turnover.</title>
        <authorList>
            <person name="Gomez Luciano L.B."/>
            <person name="Jason Tsai I."/>
            <person name="Chuma I."/>
            <person name="Tosa Y."/>
            <person name="Chen Y.H."/>
            <person name="Li J.Y."/>
            <person name="Li M.Y."/>
            <person name="Jade Lu M.Y."/>
            <person name="Nakayashiki H."/>
            <person name="Li W.H."/>
        </authorList>
    </citation>
    <scope>NUCLEOTIDE SEQUENCE [LARGE SCALE GENOMIC DNA]</scope>
    <source>
        <strain evidence="1">MZ5-1-6</strain>
    </source>
</reference>